<accession>A0ABX1ZAA7</accession>
<evidence type="ECO:0000313" key="3">
    <source>
        <dbReference type="Proteomes" id="UP000658690"/>
    </source>
</evidence>
<name>A0ABX1ZAA7_9BACL</name>
<dbReference type="EMBL" id="WHOC01000164">
    <property type="protein sequence ID" value="NOU90287.1"/>
    <property type="molecule type" value="Genomic_DNA"/>
</dbReference>
<organism evidence="2 3">
    <name type="scientific">Paenibacillus germinis</name>
    <dbReference type="NCBI Taxonomy" id="2654979"/>
    <lineage>
        <taxon>Bacteria</taxon>
        <taxon>Bacillati</taxon>
        <taxon>Bacillota</taxon>
        <taxon>Bacilli</taxon>
        <taxon>Bacillales</taxon>
        <taxon>Paenibacillaceae</taxon>
        <taxon>Paenibacillus</taxon>
    </lineage>
</organism>
<keyword evidence="3" id="KW-1185">Reference proteome</keyword>
<gene>
    <name evidence="2" type="ORF">GC102_31770</name>
</gene>
<dbReference type="RefSeq" id="WP_171693088.1">
    <property type="nucleotide sequence ID" value="NZ_WHOC01000164.1"/>
</dbReference>
<sequence>MGSLVMVRGGINSEKHRYQARDYSEPTGKDEKRPYLTPIPPNQPDSLSVRVKNIAKVAHRLIKATLTMKNTLISP</sequence>
<feature type="compositionally biased region" description="Basic and acidic residues" evidence="1">
    <location>
        <begin position="13"/>
        <end position="34"/>
    </location>
</feature>
<comment type="caution">
    <text evidence="2">The sequence shown here is derived from an EMBL/GenBank/DDBJ whole genome shotgun (WGS) entry which is preliminary data.</text>
</comment>
<evidence type="ECO:0000313" key="2">
    <source>
        <dbReference type="EMBL" id="NOU90287.1"/>
    </source>
</evidence>
<proteinExistence type="predicted"/>
<dbReference type="Proteomes" id="UP000658690">
    <property type="component" value="Unassembled WGS sequence"/>
</dbReference>
<feature type="region of interest" description="Disordered" evidence="1">
    <location>
        <begin position="1"/>
        <end position="45"/>
    </location>
</feature>
<protein>
    <submittedName>
        <fullName evidence="2">Uncharacterized protein</fullName>
    </submittedName>
</protein>
<reference evidence="2 3" key="1">
    <citation type="submission" date="2019-10" db="EMBL/GenBank/DDBJ databases">
        <title>Description of Paenibacillus choica sp. nov.</title>
        <authorList>
            <person name="Carlier A."/>
            <person name="Qi S."/>
        </authorList>
    </citation>
    <scope>NUCLEOTIDE SEQUENCE [LARGE SCALE GENOMIC DNA]</scope>
    <source>
        <strain evidence="2 3">LMG 31460</strain>
    </source>
</reference>
<evidence type="ECO:0000256" key="1">
    <source>
        <dbReference type="SAM" id="MobiDB-lite"/>
    </source>
</evidence>